<dbReference type="Pfam" id="PF01297">
    <property type="entry name" value="ZnuA"/>
    <property type="match status" value="1"/>
</dbReference>
<evidence type="ECO:0000256" key="3">
    <source>
        <dbReference type="ARBA" id="ARBA00022448"/>
    </source>
</evidence>
<dbReference type="RefSeq" id="WP_085864456.1">
    <property type="nucleotide sequence ID" value="NZ_FWFT01000003.1"/>
</dbReference>
<dbReference type="AlphaFoldDB" id="A0A1Y5SI59"/>
<evidence type="ECO:0000256" key="2">
    <source>
        <dbReference type="ARBA" id="ARBA00015915"/>
    </source>
</evidence>
<organism evidence="7 8">
    <name type="scientific">Pseudooctadecabacter jejudonensis</name>
    <dbReference type="NCBI Taxonomy" id="1391910"/>
    <lineage>
        <taxon>Bacteria</taxon>
        <taxon>Pseudomonadati</taxon>
        <taxon>Pseudomonadota</taxon>
        <taxon>Alphaproteobacteria</taxon>
        <taxon>Rhodobacterales</taxon>
        <taxon>Paracoccaceae</taxon>
        <taxon>Pseudooctadecabacter</taxon>
    </lineage>
</organism>
<proteinExistence type="inferred from homology"/>
<keyword evidence="5" id="KW-0406">Ion transport</keyword>
<evidence type="ECO:0000313" key="7">
    <source>
        <dbReference type="EMBL" id="SLN40677.1"/>
    </source>
</evidence>
<keyword evidence="5" id="KW-0864">Zinc transport</keyword>
<reference evidence="7 8" key="1">
    <citation type="submission" date="2017-03" db="EMBL/GenBank/DDBJ databases">
        <authorList>
            <person name="Afonso C.L."/>
            <person name="Miller P.J."/>
            <person name="Scott M.A."/>
            <person name="Spackman E."/>
            <person name="Goraichik I."/>
            <person name="Dimitrov K.M."/>
            <person name="Suarez D.L."/>
            <person name="Swayne D.E."/>
        </authorList>
    </citation>
    <scope>NUCLEOTIDE SEQUENCE [LARGE SCALE GENOMIC DNA]</scope>
    <source>
        <strain evidence="7 8">CECT 8397</strain>
    </source>
</reference>
<keyword evidence="3" id="KW-0813">Transport</keyword>
<evidence type="ECO:0000313" key="8">
    <source>
        <dbReference type="Proteomes" id="UP000193623"/>
    </source>
</evidence>
<dbReference type="InterPro" id="IPR050492">
    <property type="entry name" value="Bact_metal-bind_prot9"/>
</dbReference>
<accession>A0A1Y5SI59</accession>
<keyword evidence="5" id="KW-0862">Zinc</keyword>
<feature type="signal peptide" evidence="6">
    <location>
        <begin position="1"/>
        <end position="23"/>
    </location>
</feature>
<dbReference type="PANTHER" id="PTHR42953">
    <property type="entry name" value="HIGH-AFFINITY ZINC UPTAKE SYSTEM PROTEIN ZNUA-RELATED"/>
    <property type="match status" value="1"/>
</dbReference>
<dbReference type="Gene3D" id="3.40.50.1980">
    <property type="entry name" value="Nitrogenase molybdenum iron protein domain"/>
    <property type="match status" value="2"/>
</dbReference>
<name>A0A1Y5SI59_9RHOB</name>
<evidence type="ECO:0000256" key="4">
    <source>
        <dbReference type="ARBA" id="ARBA00022729"/>
    </source>
</evidence>
<sequence>MGVGLKRLLMGGAVAAMATGALAQDRPQIIVVNQALELMAEALVGEAADVVFPVPEGVDPSFWRPSISDISEIQGADLILLNGAGFATWIDRVTLPRARVVNTSAALEDQFIVTQSITHSHGEGEEHSHEGLASYLWLDPTLAVAQADAIAAALVLRGIAEAEDLETALDAFTADLTALDAQTATALEGAGDVQIIATHPRYEYFARRYGLNIASLEWDAGAMPTDAELDGLAAMAADTGATVLIWEATPPAEAFAATEGLGLANVVFDPLAFNSDAGSYVDAVGRAVDDLANALN</sequence>
<dbReference type="EMBL" id="FWFT01000003">
    <property type="protein sequence ID" value="SLN40677.1"/>
    <property type="molecule type" value="Genomic_DNA"/>
</dbReference>
<keyword evidence="8" id="KW-1185">Reference proteome</keyword>
<dbReference type="GO" id="GO:0006829">
    <property type="term" value="P:zinc ion transport"/>
    <property type="evidence" value="ECO:0007669"/>
    <property type="project" value="UniProtKB-KW"/>
</dbReference>
<keyword evidence="4 6" id="KW-0732">Signal</keyword>
<evidence type="ECO:0000256" key="1">
    <source>
        <dbReference type="ARBA" id="ARBA00011028"/>
    </source>
</evidence>
<dbReference type="SUPFAM" id="SSF53807">
    <property type="entry name" value="Helical backbone' metal receptor"/>
    <property type="match status" value="1"/>
</dbReference>
<dbReference type="GO" id="GO:0046872">
    <property type="term" value="F:metal ion binding"/>
    <property type="evidence" value="ECO:0007669"/>
    <property type="project" value="InterPro"/>
</dbReference>
<feature type="chain" id="PRO_5013232432" description="High-affinity zinc uptake system protein ZnuA" evidence="6">
    <location>
        <begin position="24"/>
        <end position="296"/>
    </location>
</feature>
<gene>
    <name evidence="7" type="primary">znuA_2</name>
    <name evidence="7" type="ORF">PSJ8397_02026</name>
</gene>
<comment type="similarity">
    <text evidence="1">Belongs to the bacterial solute-binding protein 9 family.</text>
</comment>
<dbReference type="Proteomes" id="UP000193623">
    <property type="component" value="Unassembled WGS sequence"/>
</dbReference>
<evidence type="ECO:0000256" key="6">
    <source>
        <dbReference type="SAM" id="SignalP"/>
    </source>
</evidence>
<dbReference type="OrthoDB" id="9793396at2"/>
<protein>
    <recommendedName>
        <fullName evidence="2">High-affinity zinc uptake system protein ZnuA</fullName>
    </recommendedName>
</protein>
<dbReference type="InterPro" id="IPR006127">
    <property type="entry name" value="ZnuA-like"/>
</dbReference>
<evidence type="ECO:0000256" key="5">
    <source>
        <dbReference type="ARBA" id="ARBA00022906"/>
    </source>
</evidence>
<dbReference type="PANTHER" id="PTHR42953:SF3">
    <property type="entry name" value="HIGH-AFFINITY ZINC UPTAKE SYSTEM PROTEIN ZNUA"/>
    <property type="match status" value="1"/>
</dbReference>